<reference evidence="5 6" key="1">
    <citation type="submission" date="2018-05" db="EMBL/GenBank/DDBJ databases">
        <title>Acuticoccus sediminis sp. nov., isolated from deep-sea sediment of Indian Ocean.</title>
        <authorList>
            <person name="Liu X."/>
            <person name="Lai Q."/>
            <person name="Du Y."/>
            <person name="Sun F."/>
            <person name="Zhang X."/>
            <person name="Wang S."/>
            <person name="Shao Z."/>
        </authorList>
    </citation>
    <scope>NUCLEOTIDE SEQUENCE [LARGE SCALE GENOMIC DNA]</scope>
    <source>
        <strain evidence="5 6">PTG4-2</strain>
    </source>
</reference>
<feature type="domain" description="HTH araC/xylS-type" evidence="4">
    <location>
        <begin position="79"/>
        <end position="177"/>
    </location>
</feature>
<dbReference type="InterPro" id="IPR050204">
    <property type="entry name" value="AraC_XylS_family_regulators"/>
</dbReference>
<protein>
    <submittedName>
        <fullName evidence="5">AraC family transcriptional regulator</fullName>
    </submittedName>
</protein>
<dbReference type="SUPFAM" id="SSF46689">
    <property type="entry name" value="Homeodomain-like"/>
    <property type="match status" value="2"/>
</dbReference>
<sequence length="196" mass="21374">MRRYSVLQEPLVITDGKAVATRLVAHAEASLERDLGQVRACLRQLASLLAEDVGTVSPSGDAVESGGTTRGGLAPWQIRRVAAYVEANLGQSVSIADLAGTVRLSNGHFCRAFKASVGMTPHTFIVRRRVEHAQVLMLTTADTLSHIAAACGLTDQAHLTRLFRRYVGVTPLTWRRTWRRTTGDRDACDQTLRLPA</sequence>
<name>A0A8B2NUI9_9HYPH</name>
<dbReference type="InterPro" id="IPR009057">
    <property type="entry name" value="Homeodomain-like_sf"/>
</dbReference>
<dbReference type="OrthoDB" id="9793400at2"/>
<dbReference type="PANTHER" id="PTHR46796">
    <property type="entry name" value="HTH-TYPE TRANSCRIPTIONAL ACTIVATOR RHAS-RELATED"/>
    <property type="match status" value="1"/>
</dbReference>
<dbReference type="GO" id="GO:0003700">
    <property type="term" value="F:DNA-binding transcription factor activity"/>
    <property type="evidence" value="ECO:0007669"/>
    <property type="project" value="InterPro"/>
</dbReference>
<evidence type="ECO:0000313" key="5">
    <source>
        <dbReference type="EMBL" id="RAI01948.1"/>
    </source>
</evidence>
<dbReference type="PANTHER" id="PTHR46796:SF14">
    <property type="entry name" value="TRANSCRIPTIONAL REGULATORY PROTEIN"/>
    <property type="match status" value="1"/>
</dbReference>
<dbReference type="PROSITE" id="PS01124">
    <property type="entry name" value="HTH_ARAC_FAMILY_2"/>
    <property type="match status" value="1"/>
</dbReference>
<accession>A0A8B2NUI9</accession>
<dbReference type="SMART" id="SM00342">
    <property type="entry name" value="HTH_ARAC"/>
    <property type="match status" value="1"/>
</dbReference>
<evidence type="ECO:0000313" key="6">
    <source>
        <dbReference type="Proteomes" id="UP000249590"/>
    </source>
</evidence>
<gene>
    <name evidence="5" type="ORF">DLJ53_11195</name>
</gene>
<comment type="caution">
    <text evidence="5">The sequence shown here is derived from an EMBL/GenBank/DDBJ whole genome shotgun (WGS) entry which is preliminary data.</text>
</comment>
<dbReference type="Pfam" id="PF12833">
    <property type="entry name" value="HTH_18"/>
    <property type="match status" value="1"/>
</dbReference>
<keyword evidence="6" id="KW-1185">Reference proteome</keyword>
<dbReference type="EMBL" id="QHHQ01000002">
    <property type="protein sequence ID" value="RAI01948.1"/>
    <property type="molecule type" value="Genomic_DNA"/>
</dbReference>
<evidence type="ECO:0000256" key="2">
    <source>
        <dbReference type="ARBA" id="ARBA00023125"/>
    </source>
</evidence>
<keyword evidence="3" id="KW-0804">Transcription</keyword>
<dbReference type="Proteomes" id="UP000249590">
    <property type="component" value="Unassembled WGS sequence"/>
</dbReference>
<evidence type="ECO:0000256" key="1">
    <source>
        <dbReference type="ARBA" id="ARBA00023015"/>
    </source>
</evidence>
<keyword evidence="1" id="KW-0805">Transcription regulation</keyword>
<dbReference type="AlphaFoldDB" id="A0A8B2NUI9"/>
<evidence type="ECO:0000259" key="4">
    <source>
        <dbReference type="PROSITE" id="PS01124"/>
    </source>
</evidence>
<evidence type="ECO:0000256" key="3">
    <source>
        <dbReference type="ARBA" id="ARBA00023163"/>
    </source>
</evidence>
<keyword evidence="2" id="KW-0238">DNA-binding</keyword>
<dbReference type="Gene3D" id="1.10.10.60">
    <property type="entry name" value="Homeodomain-like"/>
    <property type="match status" value="1"/>
</dbReference>
<dbReference type="InterPro" id="IPR018060">
    <property type="entry name" value="HTH_AraC"/>
</dbReference>
<proteinExistence type="predicted"/>
<organism evidence="5 6">
    <name type="scientific">Acuticoccus sediminis</name>
    <dbReference type="NCBI Taxonomy" id="2184697"/>
    <lineage>
        <taxon>Bacteria</taxon>
        <taxon>Pseudomonadati</taxon>
        <taxon>Pseudomonadota</taxon>
        <taxon>Alphaproteobacteria</taxon>
        <taxon>Hyphomicrobiales</taxon>
        <taxon>Amorphaceae</taxon>
        <taxon>Acuticoccus</taxon>
    </lineage>
</organism>
<dbReference type="GO" id="GO:0043565">
    <property type="term" value="F:sequence-specific DNA binding"/>
    <property type="evidence" value="ECO:0007669"/>
    <property type="project" value="InterPro"/>
</dbReference>